<name>A0ABX2W7F5_9ENTR</name>
<dbReference type="PANTHER" id="PTHR36152:SF1">
    <property type="entry name" value="UBIQUITIN-LIKE DOMAIN-CONTAINING PROTEIN"/>
    <property type="match status" value="1"/>
</dbReference>
<dbReference type="Pfam" id="PF05638">
    <property type="entry name" value="T6SS_HCP"/>
    <property type="match status" value="1"/>
</dbReference>
<accession>A0ABX2W7F5</accession>
<dbReference type="Gene3D" id="2.30.110.20">
    <property type="entry name" value="Hcp1-like"/>
    <property type="match status" value="1"/>
</dbReference>
<sequence length="164" mass="17835">MASADNLFMQIDGVKGCVSDKKYDGWISIGHVNNGVYSTAKISNGSGQLNSDGVNFDSVSFSKELDATSTDLVNMVAQGTNIKKIIVAMNVKTDDKDNEMVRWTYENCILTSHSIGAQSAGDIPQETLSFVFSSFKFETQMVDPGGKTKKYGPVGWNITENTKL</sequence>
<dbReference type="PANTHER" id="PTHR36152">
    <property type="entry name" value="CYTOPLASMIC PROTEIN-RELATED"/>
    <property type="match status" value="1"/>
</dbReference>
<gene>
    <name evidence="1" type="ORF">M976_02598</name>
</gene>
<dbReference type="InterPro" id="IPR053165">
    <property type="entry name" value="HSI-I_assembly_Hcp1"/>
</dbReference>
<dbReference type="InterPro" id="IPR036624">
    <property type="entry name" value="Hcp1-lik_sf"/>
</dbReference>
<proteinExistence type="predicted"/>
<dbReference type="InterPro" id="IPR008514">
    <property type="entry name" value="T6SS_Hcp"/>
</dbReference>
<organism evidence="1 2">
    <name type="scientific">Buttiauxella ferragutiae ATCC 51602</name>
    <dbReference type="NCBI Taxonomy" id="1354252"/>
    <lineage>
        <taxon>Bacteria</taxon>
        <taxon>Pseudomonadati</taxon>
        <taxon>Pseudomonadota</taxon>
        <taxon>Gammaproteobacteria</taxon>
        <taxon>Enterobacterales</taxon>
        <taxon>Enterobacteriaceae</taxon>
        <taxon>Buttiauxella</taxon>
    </lineage>
</organism>
<comment type="caution">
    <text evidence="1">The sequence shown here is derived from an EMBL/GenBank/DDBJ whole genome shotgun (WGS) entry which is preliminary data.</text>
</comment>
<evidence type="ECO:0000313" key="2">
    <source>
        <dbReference type="Proteomes" id="UP000078407"/>
    </source>
</evidence>
<dbReference type="SUPFAM" id="SSF141452">
    <property type="entry name" value="Hcp1-like"/>
    <property type="match status" value="1"/>
</dbReference>
<reference evidence="1 2" key="1">
    <citation type="submission" date="2016-04" db="EMBL/GenBank/DDBJ databases">
        <title>ATOL: Assembling a taxonomically balanced genome-scale reconstruction of the evolutionary history of the Enterobacteriaceae.</title>
        <authorList>
            <person name="Plunkett G.III."/>
            <person name="Neeno-Eckwall E.C."/>
            <person name="Glasner J.D."/>
            <person name="Perna N.T."/>
        </authorList>
    </citation>
    <scope>NUCLEOTIDE SEQUENCE [LARGE SCALE GENOMIC DNA]</scope>
    <source>
        <strain evidence="1 2">ATCC 51602</strain>
    </source>
</reference>
<dbReference type="EMBL" id="LXEQ01000044">
    <property type="protein sequence ID" value="OAT26823.1"/>
    <property type="molecule type" value="Genomic_DNA"/>
</dbReference>
<keyword evidence="2" id="KW-1185">Reference proteome</keyword>
<dbReference type="RefSeq" id="WP_064545455.1">
    <property type="nucleotide sequence ID" value="NZ_LXEQ01000044.1"/>
</dbReference>
<dbReference type="Proteomes" id="UP000078407">
    <property type="component" value="Unassembled WGS sequence"/>
</dbReference>
<protein>
    <submittedName>
        <fullName evidence="1">Cytoplasmic protein</fullName>
    </submittedName>
</protein>
<evidence type="ECO:0000313" key="1">
    <source>
        <dbReference type="EMBL" id="OAT26823.1"/>
    </source>
</evidence>